<feature type="transmembrane region" description="Helical" evidence="1">
    <location>
        <begin position="21"/>
        <end position="42"/>
    </location>
</feature>
<evidence type="ECO:0000313" key="3">
    <source>
        <dbReference type="Proteomes" id="UP000008916"/>
    </source>
</evidence>
<dbReference type="Proteomes" id="UP000008916">
    <property type="component" value="Chromosome"/>
</dbReference>
<dbReference type="KEGG" id="msp:Mspyr1_03320"/>
<dbReference type="EMBL" id="CP002385">
    <property type="protein sequence ID" value="ADT97046.1"/>
    <property type="molecule type" value="Genomic_DNA"/>
</dbReference>
<name>E6TKU6_MYCSR</name>
<dbReference type="HOGENOM" id="CLU_2538916_0_0_11"/>
<reference evidence="2 3" key="1">
    <citation type="journal article" date="2011" name="Stand. Genomic Sci.">
        <title>Complete genome sequence of Mycobacterium sp. strain (Spyr1) and reclassification to Mycobacterium gilvum Spyr1.</title>
        <authorList>
            <person name="Kallimanis A."/>
            <person name="Karabika E."/>
            <person name="Mavromatis K."/>
            <person name="Lapidus A."/>
            <person name="Labutti K.M."/>
            <person name="Liolios K."/>
            <person name="Ivanova N."/>
            <person name="Goodwin L."/>
            <person name="Woyke T."/>
            <person name="Velentzas A.D."/>
            <person name="Perisynakis A."/>
            <person name="Ouzounis C.C."/>
            <person name="Kyrpides N.C."/>
            <person name="Koukkou A.I."/>
            <person name="Drainas C."/>
        </authorList>
    </citation>
    <scope>NUCLEOTIDE SEQUENCE [LARGE SCALE GENOMIC DNA]</scope>
    <source>
        <strain evidence="3">DSM 45189 / LMG 24558 / Spyr1</strain>
    </source>
</reference>
<keyword evidence="1" id="KW-1133">Transmembrane helix</keyword>
<dbReference type="RefSeq" id="WP_013470430.1">
    <property type="nucleotide sequence ID" value="NC_014814.1"/>
</dbReference>
<evidence type="ECO:0000256" key="1">
    <source>
        <dbReference type="SAM" id="Phobius"/>
    </source>
</evidence>
<evidence type="ECO:0000313" key="2">
    <source>
        <dbReference type="EMBL" id="ADT97046.1"/>
    </source>
</evidence>
<protein>
    <submittedName>
        <fullName evidence="2">Uncharacterized protein</fullName>
    </submittedName>
</protein>
<keyword evidence="3" id="KW-1185">Reference proteome</keyword>
<gene>
    <name evidence="2" type="ordered locus">Mspyr1_03320</name>
</gene>
<accession>E6TKU6</accession>
<proteinExistence type="predicted"/>
<organism evidence="2 3">
    <name type="scientific">Mycolicibacterium gilvum (strain DSM 45189 / LMG 24558 / Spyr1)</name>
    <name type="common">Mycobacterium gilvum</name>
    <dbReference type="NCBI Taxonomy" id="278137"/>
    <lineage>
        <taxon>Bacteria</taxon>
        <taxon>Bacillati</taxon>
        <taxon>Actinomycetota</taxon>
        <taxon>Actinomycetes</taxon>
        <taxon>Mycobacteriales</taxon>
        <taxon>Mycobacteriaceae</taxon>
        <taxon>Mycolicibacterium</taxon>
    </lineage>
</organism>
<feature type="transmembrane region" description="Helical" evidence="1">
    <location>
        <begin position="62"/>
        <end position="80"/>
    </location>
</feature>
<sequence length="86" mass="9478">MMSLRTRTRSLLARRISVEGMIEFGLWMAIPYLVIGLTWAFFNVTKVRHLEELLESAIPAGGGVGAYLLVAGLWPVYLLLPSVCAA</sequence>
<keyword evidence="1" id="KW-0472">Membrane</keyword>
<dbReference type="AlphaFoldDB" id="E6TKU6"/>
<keyword evidence="1" id="KW-0812">Transmembrane</keyword>